<comment type="cofactor">
    <cofactor evidence="1">
        <name>Zn(2+)</name>
        <dbReference type="ChEBI" id="CHEBI:29105"/>
    </cofactor>
</comment>
<evidence type="ECO:0000256" key="1">
    <source>
        <dbReference type="ARBA" id="ARBA00001947"/>
    </source>
</evidence>
<keyword evidence="4" id="KW-0479">Metal-binding</keyword>
<evidence type="ECO:0000256" key="3">
    <source>
        <dbReference type="ARBA" id="ARBA00022722"/>
    </source>
</evidence>
<dbReference type="Proteomes" id="UP000187283">
    <property type="component" value="Unassembled WGS sequence"/>
</dbReference>
<dbReference type="Gene3D" id="3.40.390.30">
    <property type="entry name" value="Metalloproteases ('zincins'), catalytic domain"/>
    <property type="match status" value="1"/>
</dbReference>
<dbReference type="InterPro" id="IPR023091">
    <property type="entry name" value="MetalPrtase_cat_dom_sf_prd"/>
</dbReference>
<dbReference type="GO" id="GO:0006364">
    <property type="term" value="P:rRNA processing"/>
    <property type="evidence" value="ECO:0007669"/>
    <property type="project" value="InterPro"/>
</dbReference>
<evidence type="ECO:0000256" key="5">
    <source>
        <dbReference type="ARBA" id="ARBA00022759"/>
    </source>
</evidence>
<dbReference type="AlphaFoldDB" id="A0A1R1XBC6"/>
<proteinExistence type="inferred from homology"/>
<keyword evidence="10" id="KW-1185">Reference proteome</keyword>
<keyword evidence="6" id="KW-0378">Hydrolase</keyword>
<evidence type="ECO:0000313" key="10">
    <source>
        <dbReference type="Proteomes" id="UP000187283"/>
    </source>
</evidence>
<evidence type="ECO:0000256" key="6">
    <source>
        <dbReference type="ARBA" id="ARBA00022801"/>
    </source>
</evidence>
<dbReference type="SUPFAM" id="SSF55486">
    <property type="entry name" value="Metalloproteases ('zincins'), catalytic domain"/>
    <property type="match status" value="1"/>
</dbReference>
<name>A0A1R1XBC6_9FUNG</name>
<dbReference type="STRING" id="133412.A0A1R1XBC6"/>
<accession>A0A1R1XBC6</accession>
<dbReference type="GO" id="GO:0004519">
    <property type="term" value="F:endonuclease activity"/>
    <property type="evidence" value="ECO:0007669"/>
    <property type="project" value="UniProtKB-KW"/>
</dbReference>
<comment type="caution">
    <text evidence="9">The sequence shown here is derived from an EMBL/GenBank/DDBJ whole genome shotgun (WGS) entry which is preliminary data.</text>
</comment>
<keyword evidence="7" id="KW-0862">Zinc</keyword>
<dbReference type="Pfam" id="PF02130">
    <property type="entry name" value="YbeY"/>
    <property type="match status" value="1"/>
</dbReference>
<gene>
    <name evidence="9" type="ORF">AYI70_g9419</name>
</gene>
<reference evidence="9 10" key="1">
    <citation type="submission" date="2017-01" db="EMBL/GenBank/DDBJ databases">
        <authorList>
            <person name="Mah S.A."/>
            <person name="Swanson W.J."/>
            <person name="Moy G.W."/>
            <person name="Vacquier V.D."/>
        </authorList>
    </citation>
    <scope>NUCLEOTIDE SEQUENCE [LARGE SCALE GENOMIC DNA]</scope>
    <source>
        <strain evidence="9 10">GSMNP</strain>
    </source>
</reference>
<dbReference type="PANTHER" id="PTHR46986:SF1">
    <property type="entry name" value="ENDORIBONUCLEASE YBEY, CHLOROPLASTIC"/>
    <property type="match status" value="1"/>
</dbReference>
<dbReference type="GO" id="GO:0046872">
    <property type="term" value="F:metal ion binding"/>
    <property type="evidence" value="ECO:0007669"/>
    <property type="project" value="UniProtKB-KW"/>
</dbReference>
<dbReference type="PROSITE" id="PS01306">
    <property type="entry name" value="UPF0054"/>
    <property type="match status" value="1"/>
</dbReference>
<evidence type="ECO:0000256" key="8">
    <source>
        <dbReference type="SAM" id="MobiDB-lite"/>
    </source>
</evidence>
<feature type="compositionally biased region" description="Polar residues" evidence="8">
    <location>
        <begin position="185"/>
        <end position="199"/>
    </location>
</feature>
<feature type="non-terminal residue" evidence="9">
    <location>
        <position position="207"/>
    </location>
</feature>
<evidence type="ECO:0000256" key="7">
    <source>
        <dbReference type="ARBA" id="ARBA00022833"/>
    </source>
</evidence>
<keyword evidence="5" id="KW-0255">Endonuclease</keyword>
<organism evidence="9 10">
    <name type="scientific">Smittium culicis</name>
    <dbReference type="NCBI Taxonomy" id="133412"/>
    <lineage>
        <taxon>Eukaryota</taxon>
        <taxon>Fungi</taxon>
        <taxon>Fungi incertae sedis</taxon>
        <taxon>Zoopagomycota</taxon>
        <taxon>Kickxellomycotina</taxon>
        <taxon>Harpellomycetes</taxon>
        <taxon>Harpellales</taxon>
        <taxon>Legeriomycetaceae</taxon>
        <taxon>Smittium</taxon>
    </lineage>
</organism>
<dbReference type="NCBIfam" id="TIGR00043">
    <property type="entry name" value="rRNA maturation RNase YbeY"/>
    <property type="match status" value="1"/>
</dbReference>
<feature type="region of interest" description="Disordered" evidence="8">
    <location>
        <begin position="123"/>
        <end position="207"/>
    </location>
</feature>
<evidence type="ECO:0000256" key="4">
    <source>
        <dbReference type="ARBA" id="ARBA00022723"/>
    </source>
</evidence>
<dbReference type="InterPro" id="IPR002036">
    <property type="entry name" value="YbeY"/>
</dbReference>
<protein>
    <submittedName>
        <fullName evidence="9">Endoribonuclease YbeY</fullName>
    </submittedName>
</protein>
<sequence length="207" mass="23257">MPTDVLSFPFNNTYPEIIKPDVENSANSSDRKLPPRHTIEKRIDSPNTTTNIPFQDSESEIVKDLGDIVLSVEYAINDCKQNNENILDWTRILLVHSFCHLLGYDHEKEQDYLKIADRIATEMPPKKSAAGRRRVSSKPQPNQPLPPVSQSSSASSAFDRVEKANSSHNAINPDVAEAIERDNNIRSWAQTLPKTQKLSSKPIPSLK</sequence>
<comment type="similarity">
    <text evidence="2">Belongs to the endoribonuclease YbeY family.</text>
</comment>
<evidence type="ECO:0000256" key="2">
    <source>
        <dbReference type="ARBA" id="ARBA00010875"/>
    </source>
</evidence>
<dbReference type="PANTHER" id="PTHR46986">
    <property type="entry name" value="ENDORIBONUCLEASE YBEY, CHLOROPLASTIC"/>
    <property type="match status" value="1"/>
</dbReference>
<evidence type="ECO:0000313" key="9">
    <source>
        <dbReference type="EMBL" id="OMJ11916.1"/>
    </source>
</evidence>
<dbReference type="EMBL" id="LSSN01004215">
    <property type="protein sequence ID" value="OMJ11916.1"/>
    <property type="molecule type" value="Genomic_DNA"/>
</dbReference>
<dbReference type="GO" id="GO:0004222">
    <property type="term" value="F:metalloendopeptidase activity"/>
    <property type="evidence" value="ECO:0007669"/>
    <property type="project" value="InterPro"/>
</dbReference>
<dbReference type="InterPro" id="IPR020549">
    <property type="entry name" value="YbeY_CS"/>
</dbReference>
<dbReference type="OrthoDB" id="27226at2759"/>
<keyword evidence="3" id="KW-0540">Nuclease</keyword>